<dbReference type="SUPFAM" id="SSF48371">
    <property type="entry name" value="ARM repeat"/>
    <property type="match status" value="2"/>
</dbReference>
<dbReference type="PANTHER" id="PTHR12697">
    <property type="entry name" value="PBS LYASE HEAT-LIKE PROTEIN"/>
    <property type="match status" value="1"/>
</dbReference>
<dbReference type="InterPro" id="IPR016024">
    <property type="entry name" value="ARM-type_fold"/>
</dbReference>
<feature type="non-terminal residue" evidence="1">
    <location>
        <position position="1"/>
    </location>
</feature>
<dbReference type="Gene3D" id="1.25.10.10">
    <property type="entry name" value="Leucine-rich Repeat Variant"/>
    <property type="match status" value="2"/>
</dbReference>
<dbReference type="GO" id="GO:0016491">
    <property type="term" value="F:oxidoreductase activity"/>
    <property type="evidence" value="ECO:0007669"/>
    <property type="project" value="TreeGrafter"/>
</dbReference>
<organism evidence="1">
    <name type="scientific">marine sediment metagenome</name>
    <dbReference type="NCBI Taxonomy" id="412755"/>
    <lineage>
        <taxon>unclassified sequences</taxon>
        <taxon>metagenomes</taxon>
        <taxon>ecological metagenomes</taxon>
    </lineage>
</organism>
<accession>X0YU80</accession>
<dbReference type="InterPro" id="IPR004155">
    <property type="entry name" value="PBS_lyase_HEAT"/>
</dbReference>
<evidence type="ECO:0000313" key="1">
    <source>
        <dbReference type="EMBL" id="GAG59805.1"/>
    </source>
</evidence>
<dbReference type="SMART" id="SM00567">
    <property type="entry name" value="EZ_HEAT"/>
    <property type="match status" value="4"/>
</dbReference>
<protein>
    <recommendedName>
        <fullName evidence="2">Clathrin/coatomer adaptor adaptin-like N-terminal domain-containing protein</fullName>
    </recommendedName>
</protein>
<reference evidence="1" key="1">
    <citation type="journal article" date="2014" name="Front. Microbiol.">
        <title>High frequency of phylogenetically diverse reductive dehalogenase-homologous genes in deep subseafloor sedimentary metagenomes.</title>
        <authorList>
            <person name="Kawai M."/>
            <person name="Futagami T."/>
            <person name="Toyoda A."/>
            <person name="Takaki Y."/>
            <person name="Nishi S."/>
            <person name="Hori S."/>
            <person name="Arai W."/>
            <person name="Tsubouchi T."/>
            <person name="Morono Y."/>
            <person name="Uchiyama I."/>
            <person name="Ito T."/>
            <person name="Fujiyama A."/>
            <person name="Inagaki F."/>
            <person name="Takami H."/>
        </authorList>
    </citation>
    <scope>NUCLEOTIDE SEQUENCE</scope>
    <source>
        <strain evidence="1">Expedition CK06-06</strain>
    </source>
</reference>
<gene>
    <name evidence="1" type="ORF">S01H4_17200</name>
</gene>
<dbReference type="AlphaFoldDB" id="X0YU80"/>
<name>X0YU80_9ZZZZ</name>
<comment type="caution">
    <text evidence="1">The sequence shown here is derived from an EMBL/GenBank/DDBJ whole genome shotgun (WGS) entry which is preliminary data.</text>
</comment>
<dbReference type="InterPro" id="IPR011989">
    <property type="entry name" value="ARM-like"/>
</dbReference>
<dbReference type="EMBL" id="BART01007568">
    <property type="protein sequence ID" value="GAG59805.1"/>
    <property type="molecule type" value="Genomic_DNA"/>
</dbReference>
<evidence type="ECO:0008006" key="2">
    <source>
        <dbReference type="Google" id="ProtNLM"/>
    </source>
</evidence>
<proteinExistence type="predicted"/>
<dbReference type="PANTHER" id="PTHR12697:SF5">
    <property type="entry name" value="DEOXYHYPUSINE HYDROXYLASE"/>
    <property type="match status" value="1"/>
</dbReference>
<sequence length="456" mass="47670">CRKLSIIGTEASVPTLAEMLTKKETSDMARFALERIPGEAVDEALRKALLETAGKMRVGIINSLGQRRDSKSVSALKSLIYDSDITTAVAAVSALGQIASTEAAQVLAGAKEKTTGKLHLLVLDAYIKCAEQLVARGECHQALGIYKQLYVSSEPAPIRFAALKGMVTATPEKAVGIVVNVLKGDDQIMQAVAIGLVGEMPGILELKTIVAELPNLPAAQQVQLLSALGERGDPVALPEVVNATKSTEEPVRTAALKALGQLGDASNVNLLVQAAATTDGVEQKAARESLYRLCGSEVDQTILGSISRADPKIKVELIRSIGSASGQSHRPRIAAVRTSASLSSKASLNTPRDLLLPILPKTPSSEHRTLTSLTEASFSNKTSPLSLTALREAEATALSASLSSVSLLALISKSTSAATCFGPAISLRVLSDSTLTSRSGSFAVFNNVSTPAATLR</sequence>
<dbReference type="Pfam" id="PF13646">
    <property type="entry name" value="HEAT_2"/>
    <property type="match status" value="2"/>
</dbReference>
<feature type="non-terminal residue" evidence="1">
    <location>
        <position position="456"/>
    </location>
</feature>